<accession>A0A835D4N5</accession>
<dbReference type="Pfam" id="PF14215">
    <property type="entry name" value="bHLH-MYC_N"/>
    <property type="match status" value="1"/>
</dbReference>
<dbReference type="PANTHER" id="PTHR46266">
    <property type="entry name" value="TRANSCRIPTION FACTOR TT8"/>
    <property type="match status" value="1"/>
</dbReference>
<dbReference type="EMBL" id="JABCRI010000021">
    <property type="protein sequence ID" value="KAF8380233.1"/>
    <property type="molecule type" value="Genomic_DNA"/>
</dbReference>
<evidence type="ECO:0000259" key="7">
    <source>
        <dbReference type="PROSITE" id="PS50888"/>
    </source>
</evidence>
<dbReference type="InterPro" id="IPR025610">
    <property type="entry name" value="MYC/MYB_N"/>
</dbReference>
<dbReference type="PROSITE" id="PS50888">
    <property type="entry name" value="BHLH"/>
    <property type="match status" value="1"/>
</dbReference>
<dbReference type="OMA" id="CEIDHEI"/>
<dbReference type="InterPro" id="IPR036638">
    <property type="entry name" value="HLH_DNA-bd_sf"/>
</dbReference>
<dbReference type="Pfam" id="PF22754">
    <property type="entry name" value="bHLH-TF_ACT-like_plant"/>
    <property type="match status" value="1"/>
</dbReference>
<evidence type="ECO:0000256" key="5">
    <source>
        <dbReference type="ARBA" id="ARBA00023242"/>
    </source>
</evidence>
<name>A0A835D4N5_TETSI</name>
<dbReference type="InterPro" id="IPR054502">
    <property type="entry name" value="bHLH-TF_ACT-like_plant"/>
</dbReference>
<proteinExistence type="predicted"/>
<keyword evidence="3" id="KW-0010">Activator</keyword>
<dbReference type="GO" id="GO:0046983">
    <property type="term" value="F:protein dimerization activity"/>
    <property type="evidence" value="ECO:0007669"/>
    <property type="project" value="InterPro"/>
</dbReference>
<evidence type="ECO:0000256" key="2">
    <source>
        <dbReference type="ARBA" id="ARBA00023015"/>
    </source>
</evidence>
<evidence type="ECO:0000313" key="9">
    <source>
        <dbReference type="Proteomes" id="UP000655225"/>
    </source>
</evidence>
<dbReference type="GO" id="GO:0005634">
    <property type="term" value="C:nucleus"/>
    <property type="evidence" value="ECO:0007669"/>
    <property type="project" value="UniProtKB-SubCell"/>
</dbReference>
<evidence type="ECO:0000256" key="1">
    <source>
        <dbReference type="ARBA" id="ARBA00004123"/>
    </source>
</evidence>
<organism evidence="8 9">
    <name type="scientific">Tetracentron sinense</name>
    <name type="common">Spur-leaf</name>
    <dbReference type="NCBI Taxonomy" id="13715"/>
    <lineage>
        <taxon>Eukaryota</taxon>
        <taxon>Viridiplantae</taxon>
        <taxon>Streptophyta</taxon>
        <taxon>Embryophyta</taxon>
        <taxon>Tracheophyta</taxon>
        <taxon>Spermatophyta</taxon>
        <taxon>Magnoliopsida</taxon>
        <taxon>Trochodendrales</taxon>
        <taxon>Trochodendraceae</taxon>
        <taxon>Tetracentron</taxon>
    </lineage>
</organism>
<dbReference type="SMART" id="SM00353">
    <property type="entry name" value="HLH"/>
    <property type="match status" value="1"/>
</dbReference>
<protein>
    <recommendedName>
        <fullName evidence="7">BHLH domain-containing protein</fullName>
    </recommendedName>
</protein>
<keyword evidence="9" id="KW-1185">Reference proteome</keyword>
<keyword evidence="4" id="KW-0804">Transcription</keyword>
<evidence type="ECO:0000256" key="6">
    <source>
        <dbReference type="SAM" id="MobiDB-lite"/>
    </source>
</evidence>
<dbReference type="OrthoDB" id="690068at2759"/>
<dbReference type="Proteomes" id="UP000655225">
    <property type="component" value="Unassembled WGS sequence"/>
</dbReference>
<dbReference type="SUPFAM" id="SSF47459">
    <property type="entry name" value="HLH, helix-loop-helix DNA-binding domain"/>
    <property type="match status" value="1"/>
</dbReference>
<comment type="subcellular location">
    <subcellularLocation>
        <location evidence="1">Nucleus</location>
    </subcellularLocation>
</comment>
<feature type="compositionally biased region" description="Polar residues" evidence="6">
    <location>
        <begin position="274"/>
        <end position="284"/>
    </location>
</feature>
<evidence type="ECO:0000256" key="4">
    <source>
        <dbReference type="ARBA" id="ARBA00023163"/>
    </source>
</evidence>
<evidence type="ECO:0000313" key="8">
    <source>
        <dbReference type="EMBL" id="KAF8380233.1"/>
    </source>
</evidence>
<gene>
    <name evidence="8" type="ORF">HHK36_027715</name>
</gene>
<reference evidence="8 9" key="1">
    <citation type="submission" date="2020-04" db="EMBL/GenBank/DDBJ databases">
        <title>Plant Genome Project.</title>
        <authorList>
            <person name="Zhang R.-G."/>
        </authorList>
    </citation>
    <scope>NUCLEOTIDE SEQUENCE [LARGE SCALE GENOMIC DNA]</scope>
    <source>
        <strain evidence="8">YNK0</strain>
        <tissue evidence="8">Leaf</tissue>
    </source>
</reference>
<keyword evidence="5" id="KW-0539">Nucleus</keyword>
<feature type="domain" description="BHLH" evidence="7">
    <location>
        <begin position="460"/>
        <end position="509"/>
    </location>
</feature>
<evidence type="ECO:0000256" key="3">
    <source>
        <dbReference type="ARBA" id="ARBA00023159"/>
    </source>
</evidence>
<dbReference type="InterPro" id="IPR011598">
    <property type="entry name" value="bHLH_dom"/>
</dbReference>
<dbReference type="AlphaFoldDB" id="A0A835D4N5"/>
<dbReference type="PANTHER" id="PTHR46266:SF3">
    <property type="entry name" value="TRANSCRIPTION FACTOR EGL1"/>
    <property type="match status" value="1"/>
</dbReference>
<dbReference type="Pfam" id="PF00010">
    <property type="entry name" value="HLH"/>
    <property type="match status" value="1"/>
</dbReference>
<dbReference type="Gene3D" id="4.10.280.10">
    <property type="entry name" value="Helix-loop-helix DNA-binding domain"/>
    <property type="match status" value="1"/>
</dbReference>
<sequence length="662" mass="74246">MADGLQNHEGMPENLRKRLAVAVRSIQWSYAIFWSISTRQQGVLKWGDGYYNGDIKTRKTMQAGELNVSQMGLQRSEQLRELYESLSESESTQQARRPSVALSPEDLSDAEWMPGRALANGQHIWLCNAHYAESKVFSRSLLAKTVVCFPYWDGVIELGVSELVSEDLTLIQHIKTSFLDFSKPVCSEQFTSNPRNANNDEDLVCEIDHEIIDTMALEKLNTATDCEMQPESAPQAYMFSIAPNTPKEEVEFDQDGVKELQGNICEELKIGSPHDSSNGCGPNQHTEDSSMLEGINGGASQVQSWQFMDDEFSNCMHGSMNSSDCISQTFVNPQKAVSSPKGRKVNNLHLQDLQECNHTKLSSLDLGPDDMHFSKTLSAILENSNPLIVGPCFHRGNHETNFTRWKRGGSVGVQMPQTDTPQKILKKILFEVARMHGGCSLKSREENGGKDGQWNLEGDNIGMNHVLLERRRREKLNEKFLVLRSLVPIISKVDKASILNDTIAYLKELETRVEELESCRELSEFEARERRDQDIVERTSDNYGNSDTANGKKHLINKRKACDIDEMIPELNWVAPKGGLPADVTVSLMDKEVLIEMRCPWRECLLLEIMDAINNLHLDAHSVQSSTADGILALTLKSKFRRAAVGSTGVIKQALQRVVSKC</sequence>
<feature type="region of interest" description="Disordered" evidence="6">
    <location>
        <begin position="271"/>
        <end position="294"/>
    </location>
</feature>
<keyword evidence="2" id="KW-0805">Transcription regulation</keyword>
<comment type="caution">
    <text evidence="8">The sequence shown here is derived from an EMBL/GenBank/DDBJ whole genome shotgun (WGS) entry which is preliminary data.</text>
</comment>